<keyword evidence="3" id="KW-1185">Reference proteome</keyword>
<sequence length="65" mass="7669">MITEQGYERSGDYLEEWSDKADDFDATYLFRDDHTGTTPPGEYSNGEETTSVSAVRWKYRPKRRR</sequence>
<comment type="caution">
    <text evidence="2">The sequence shown here is derived from an EMBL/GenBank/DDBJ whole genome shotgun (WGS) entry which is preliminary data.</text>
</comment>
<dbReference type="EMBL" id="JRGF01000002">
    <property type="protein sequence ID" value="KHE42821.1"/>
    <property type="molecule type" value="Genomic_DNA"/>
</dbReference>
<name>A0ABR4YL81_9BACT</name>
<evidence type="ECO:0000313" key="3">
    <source>
        <dbReference type="Proteomes" id="UP000030889"/>
    </source>
</evidence>
<feature type="region of interest" description="Disordered" evidence="1">
    <location>
        <begin position="32"/>
        <end position="51"/>
    </location>
</feature>
<gene>
    <name evidence="2" type="ORF">LG35_02110</name>
</gene>
<evidence type="ECO:0000313" key="2">
    <source>
        <dbReference type="EMBL" id="KHE42821.1"/>
    </source>
</evidence>
<dbReference type="Proteomes" id="UP000030889">
    <property type="component" value="Unassembled WGS sequence"/>
</dbReference>
<reference evidence="2 3" key="1">
    <citation type="submission" date="2014-09" db="EMBL/GenBank/DDBJ databases">
        <title>Alistipes sp. 627, sp. nov., a novel member of the family Rikenellaceae isolated from human faeces.</title>
        <authorList>
            <person name="Shkoporov A.N."/>
            <person name="Chaplin A.V."/>
            <person name="Motuzova O.V."/>
            <person name="Kafarskaia L.I."/>
            <person name="Khokhlova E.V."/>
            <person name="Efimov B.A."/>
        </authorList>
    </citation>
    <scope>NUCLEOTIDE SEQUENCE [LARGE SCALE GENOMIC DNA]</scope>
    <source>
        <strain evidence="2 3">627</strain>
    </source>
</reference>
<proteinExistence type="predicted"/>
<organism evidence="2 3">
    <name type="scientific">Alistipes inops</name>
    <dbReference type="NCBI Taxonomy" id="1501391"/>
    <lineage>
        <taxon>Bacteria</taxon>
        <taxon>Pseudomonadati</taxon>
        <taxon>Bacteroidota</taxon>
        <taxon>Bacteroidia</taxon>
        <taxon>Bacteroidales</taxon>
        <taxon>Rikenellaceae</taxon>
        <taxon>Alistipes</taxon>
    </lineage>
</organism>
<protein>
    <submittedName>
        <fullName evidence="2">Uncharacterized protein</fullName>
    </submittedName>
</protein>
<evidence type="ECO:0000256" key="1">
    <source>
        <dbReference type="SAM" id="MobiDB-lite"/>
    </source>
</evidence>
<accession>A0ABR4YL81</accession>